<name>A0A382L523_9ZZZZ</name>
<accession>A0A382L523</accession>
<organism evidence="10">
    <name type="scientific">marine metagenome</name>
    <dbReference type="NCBI Taxonomy" id="408172"/>
    <lineage>
        <taxon>unclassified sequences</taxon>
        <taxon>metagenomes</taxon>
        <taxon>ecological metagenomes</taxon>
    </lineage>
</organism>
<comment type="cofactor">
    <cofactor evidence="1">
        <name>Mg(2+)</name>
        <dbReference type="ChEBI" id="CHEBI:18420"/>
    </cofactor>
</comment>
<dbReference type="Pfam" id="PF02879">
    <property type="entry name" value="PGM_PMM_II"/>
    <property type="match status" value="1"/>
</dbReference>
<dbReference type="InterPro" id="IPR005841">
    <property type="entry name" value="Alpha-D-phosphohexomutase_SF"/>
</dbReference>
<dbReference type="InterPro" id="IPR005846">
    <property type="entry name" value="A-D-PHexomutase_a/b/a-III"/>
</dbReference>
<dbReference type="InterPro" id="IPR005845">
    <property type="entry name" value="A-D-PHexomutase_a/b/a-II"/>
</dbReference>
<reference evidence="10" key="1">
    <citation type="submission" date="2018-05" db="EMBL/GenBank/DDBJ databases">
        <authorList>
            <person name="Lanie J.A."/>
            <person name="Ng W.-L."/>
            <person name="Kazmierczak K.M."/>
            <person name="Andrzejewski T.M."/>
            <person name="Davidsen T.M."/>
            <person name="Wayne K.J."/>
            <person name="Tettelin H."/>
            <person name="Glass J.I."/>
            <person name="Rusch D."/>
            <person name="Podicherti R."/>
            <person name="Tsui H.-C.T."/>
            <person name="Winkler M.E."/>
        </authorList>
    </citation>
    <scope>NUCLEOTIDE SEQUENCE</scope>
</reference>
<dbReference type="InterPro" id="IPR005844">
    <property type="entry name" value="A-D-PHexomutase_a/b/a-I"/>
</dbReference>
<dbReference type="Pfam" id="PF02880">
    <property type="entry name" value="PGM_PMM_III"/>
    <property type="match status" value="1"/>
</dbReference>
<evidence type="ECO:0000256" key="2">
    <source>
        <dbReference type="ARBA" id="ARBA00010231"/>
    </source>
</evidence>
<dbReference type="SUPFAM" id="SSF53738">
    <property type="entry name" value="Phosphoglucomutase, first 3 domains"/>
    <property type="match status" value="3"/>
</dbReference>
<dbReference type="GO" id="GO:0005975">
    <property type="term" value="P:carbohydrate metabolic process"/>
    <property type="evidence" value="ECO:0007669"/>
    <property type="project" value="InterPro"/>
</dbReference>
<keyword evidence="3" id="KW-0597">Phosphoprotein</keyword>
<evidence type="ECO:0000256" key="6">
    <source>
        <dbReference type="ARBA" id="ARBA00023235"/>
    </source>
</evidence>
<keyword evidence="4" id="KW-0479">Metal-binding</keyword>
<dbReference type="PANTHER" id="PTHR43771">
    <property type="entry name" value="PHOSPHOMANNOMUTASE"/>
    <property type="match status" value="1"/>
</dbReference>
<dbReference type="GO" id="GO:0016868">
    <property type="term" value="F:intramolecular phosphotransferase activity"/>
    <property type="evidence" value="ECO:0007669"/>
    <property type="project" value="InterPro"/>
</dbReference>
<comment type="similarity">
    <text evidence="2">Belongs to the phosphohexose mutase family.</text>
</comment>
<protein>
    <recommendedName>
        <fullName evidence="11">Alpha-D-phosphohexomutase alpha/beta/alpha domain-containing protein</fullName>
    </recommendedName>
</protein>
<feature type="domain" description="Alpha-D-phosphohexomutase alpha/beta/alpha" evidence="9">
    <location>
        <begin position="254"/>
        <end position="351"/>
    </location>
</feature>
<dbReference type="AlphaFoldDB" id="A0A382L523"/>
<dbReference type="EMBL" id="UINC01084384">
    <property type="protein sequence ID" value="SVC30983.1"/>
    <property type="molecule type" value="Genomic_DNA"/>
</dbReference>
<evidence type="ECO:0000259" key="9">
    <source>
        <dbReference type="Pfam" id="PF02880"/>
    </source>
</evidence>
<evidence type="ECO:0008006" key="11">
    <source>
        <dbReference type="Google" id="ProtNLM"/>
    </source>
</evidence>
<dbReference type="GO" id="GO:0000287">
    <property type="term" value="F:magnesium ion binding"/>
    <property type="evidence" value="ECO:0007669"/>
    <property type="project" value="InterPro"/>
</dbReference>
<evidence type="ECO:0000256" key="4">
    <source>
        <dbReference type="ARBA" id="ARBA00022723"/>
    </source>
</evidence>
<evidence type="ECO:0000259" key="7">
    <source>
        <dbReference type="Pfam" id="PF02878"/>
    </source>
</evidence>
<dbReference type="PANTHER" id="PTHR43771:SF2">
    <property type="entry name" value="PHOSPHOMANNOMUTASE_PHOSPHOGLUCOMUTASE"/>
    <property type="match status" value="1"/>
</dbReference>
<evidence type="ECO:0000256" key="3">
    <source>
        <dbReference type="ARBA" id="ARBA00022553"/>
    </source>
</evidence>
<dbReference type="PROSITE" id="PS00710">
    <property type="entry name" value="PGM_PMM"/>
    <property type="match status" value="1"/>
</dbReference>
<gene>
    <name evidence="10" type="ORF">METZ01_LOCUS283837</name>
</gene>
<dbReference type="Pfam" id="PF02878">
    <property type="entry name" value="PGM_PMM_I"/>
    <property type="match status" value="1"/>
</dbReference>
<evidence type="ECO:0000256" key="1">
    <source>
        <dbReference type="ARBA" id="ARBA00001946"/>
    </source>
</evidence>
<dbReference type="PRINTS" id="PR00509">
    <property type="entry name" value="PGMPMM"/>
</dbReference>
<evidence type="ECO:0000259" key="8">
    <source>
        <dbReference type="Pfam" id="PF02879"/>
    </source>
</evidence>
<sequence length="389" mass="42857">MNLNENIFRAYDIRGFAYEDLSTEVVNLIGKSLGSKSLESGVSTIVLGRDGRKSSPDMYEWLSDGIKSTGCDVIDIGVVSTPMLYFATHTLSSPNGVMITGSHNPANYNGFKIVEDKKTISGNSIQKIKERILKKDFLEGNGSEKSLDLKDKYLGSVLENIKLARPIRLAIDCGNGAAGVIAEEVYKGLGCEVHSLYTEIDGNFPNHHPDPSKPENLTDLISLVKEKELEVGLAFDGDADRLGVISKEGKIIFPDMQMILFSTSILQRNENAKIVFDVKCSKLLPEAIEEEGGTPIMSKTGHSYIKERMRQETALLGGEMSGHIFFNDRWPGFDDGVYAGARMLEIISNLGEEEDVFKSLPELVSTPEINLATTDEEKFKIVEDFISKA</sequence>
<dbReference type="CDD" id="cd03089">
    <property type="entry name" value="PMM_PGM"/>
    <property type="match status" value="1"/>
</dbReference>
<keyword evidence="6" id="KW-0413">Isomerase</keyword>
<feature type="non-terminal residue" evidence="10">
    <location>
        <position position="389"/>
    </location>
</feature>
<evidence type="ECO:0000313" key="10">
    <source>
        <dbReference type="EMBL" id="SVC30983.1"/>
    </source>
</evidence>
<feature type="domain" description="Alpha-D-phosphohexomutase alpha/beta/alpha" evidence="8">
    <location>
        <begin position="152"/>
        <end position="249"/>
    </location>
</feature>
<dbReference type="InterPro" id="IPR016066">
    <property type="entry name" value="A-D-PHexomutase_CS"/>
</dbReference>
<keyword evidence="5" id="KW-0460">Magnesium</keyword>
<evidence type="ECO:0000256" key="5">
    <source>
        <dbReference type="ARBA" id="ARBA00022842"/>
    </source>
</evidence>
<dbReference type="Gene3D" id="3.40.120.10">
    <property type="entry name" value="Alpha-D-Glucose-1,6-Bisphosphate, subunit A, domain 3"/>
    <property type="match status" value="3"/>
</dbReference>
<proteinExistence type="inferred from homology"/>
<feature type="domain" description="Alpha-D-phosphohexomutase alpha/beta/alpha" evidence="7">
    <location>
        <begin position="6"/>
        <end position="137"/>
    </location>
</feature>
<dbReference type="InterPro" id="IPR016055">
    <property type="entry name" value="A-D-PHexomutase_a/b/a-I/II/III"/>
</dbReference>